<dbReference type="Pfam" id="PF02214">
    <property type="entry name" value="BTB_2"/>
    <property type="match status" value="1"/>
</dbReference>
<dbReference type="InterPro" id="IPR003131">
    <property type="entry name" value="T1-type_BTB"/>
</dbReference>
<dbReference type="Proteomes" id="UP001652625">
    <property type="component" value="Chromosome 12"/>
</dbReference>
<keyword evidence="4 12" id="KW-0812">Transmembrane</keyword>
<dbReference type="InterPro" id="IPR028325">
    <property type="entry name" value="VG_K_chnl"/>
</dbReference>
<dbReference type="InterPro" id="IPR011333">
    <property type="entry name" value="SKP1/BTB/POZ_sf"/>
</dbReference>
<dbReference type="Gene3D" id="1.10.287.70">
    <property type="match status" value="1"/>
</dbReference>
<evidence type="ECO:0000256" key="6">
    <source>
        <dbReference type="ARBA" id="ARBA00022882"/>
    </source>
</evidence>
<dbReference type="Pfam" id="PF00520">
    <property type="entry name" value="Ion_trans"/>
    <property type="match status" value="1"/>
</dbReference>
<dbReference type="PRINTS" id="PR00169">
    <property type="entry name" value="KCHANNEL"/>
</dbReference>
<dbReference type="PRINTS" id="PR01491">
    <property type="entry name" value="KVCHANNEL"/>
</dbReference>
<dbReference type="InterPro" id="IPR003968">
    <property type="entry name" value="K_chnl_volt-dep_Kv"/>
</dbReference>
<keyword evidence="9" id="KW-0406">Ion transport</keyword>
<feature type="transmembrane region" description="Helical" evidence="12">
    <location>
        <begin position="179"/>
        <end position="203"/>
    </location>
</feature>
<keyword evidence="2" id="KW-0813">Transport</keyword>
<dbReference type="Gene3D" id="1.20.120.350">
    <property type="entry name" value="Voltage-gated potassium channels. Chain C"/>
    <property type="match status" value="1"/>
</dbReference>
<keyword evidence="10 12" id="KW-0472">Membrane</keyword>
<dbReference type="PRINTS" id="PR01496">
    <property type="entry name" value="SHAKERCHANEL"/>
</dbReference>
<evidence type="ECO:0000256" key="4">
    <source>
        <dbReference type="ARBA" id="ARBA00022692"/>
    </source>
</evidence>
<evidence type="ECO:0000256" key="7">
    <source>
        <dbReference type="ARBA" id="ARBA00022958"/>
    </source>
</evidence>
<protein>
    <submittedName>
        <fullName evidence="15">Potassium voltage-gated channel subfamily A member 7</fullName>
    </submittedName>
</protein>
<dbReference type="Gene3D" id="3.30.710.10">
    <property type="entry name" value="Potassium Channel Kv1.1, Chain A"/>
    <property type="match status" value="1"/>
</dbReference>
<evidence type="ECO:0000313" key="15">
    <source>
        <dbReference type="RefSeq" id="XP_065670547.1"/>
    </source>
</evidence>
<keyword evidence="5" id="KW-0631">Potassium channel</keyword>
<evidence type="ECO:0000256" key="2">
    <source>
        <dbReference type="ARBA" id="ARBA00022448"/>
    </source>
</evidence>
<dbReference type="PANTHER" id="PTHR11537:SF113">
    <property type="entry name" value="POTASSIUM VOLTAGE-GATED CHANNEL PROTEIN SHAKER"/>
    <property type="match status" value="1"/>
</dbReference>
<feature type="transmembrane region" description="Helical" evidence="12">
    <location>
        <begin position="392"/>
        <end position="412"/>
    </location>
</feature>
<dbReference type="InterPro" id="IPR000210">
    <property type="entry name" value="BTB/POZ_dom"/>
</dbReference>
<evidence type="ECO:0000256" key="12">
    <source>
        <dbReference type="SAM" id="Phobius"/>
    </source>
</evidence>
<name>A0ABM4D888_HYDVU</name>
<dbReference type="SMART" id="SM00225">
    <property type="entry name" value="BTB"/>
    <property type="match status" value="1"/>
</dbReference>
<evidence type="ECO:0000256" key="3">
    <source>
        <dbReference type="ARBA" id="ARBA00022538"/>
    </source>
</evidence>
<feature type="transmembrane region" description="Helical" evidence="12">
    <location>
        <begin position="323"/>
        <end position="343"/>
    </location>
</feature>
<dbReference type="InterPro" id="IPR003972">
    <property type="entry name" value="K_chnl_volt-dep_Kv1"/>
</dbReference>
<proteinExistence type="predicted"/>
<comment type="subcellular location">
    <subcellularLocation>
        <location evidence="1">Membrane</location>
        <topology evidence="1">Multi-pass membrane protein</topology>
    </subcellularLocation>
</comment>
<gene>
    <name evidence="15" type="primary">LOC100213047</name>
</gene>
<organism evidence="14 15">
    <name type="scientific">Hydra vulgaris</name>
    <name type="common">Hydra</name>
    <name type="synonym">Hydra attenuata</name>
    <dbReference type="NCBI Taxonomy" id="6087"/>
    <lineage>
        <taxon>Eukaryota</taxon>
        <taxon>Metazoa</taxon>
        <taxon>Cnidaria</taxon>
        <taxon>Hydrozoa</taxon>
        <taxon>Hydroidolina</taxon>
        <taxon>Anthoathecata</taxon>
        <taxon>Aplanulata</taxon>
        <taxon>Hydridae</taxon>
        <taxon>Hydra</taxon>
    </lineage>
</organism>
<keyword evidence="14" id="KW-1185">Reference proteome</keyword>
<dbReference type="SUPFAM" id="SSF54695">
    <property type="entry name" value="POZ domain"/>
    <property type="match status" value="1"/>
</dbReference>
<dbReference type="GeneID" id="100213047"/>
<keyword evidence="11" id="KW-0407">Ion channel</keyword>
<dbReference type="InterPro" id="IPR005821">
    <property type="entry name" value="Ion_trans_dom"/>
</dbReference>
<keyword evidence="8 12" id="KW-1133">Transmembrane helix</keyword>
<evidence type="ECO:0000256" key="5">
    <source>
        <dbReference type="ARBA" id="ARBA00022826"/>
    </source>
</evidence>
<evidence type="ECO:0000256" key="9">
    <source>
        <dbReference type="ARBA" id="ARBA00023065"/>
    </source>
</evidence>
<dbReference type="RefSeq" id="XP_065670547.1">
    <property type="nucleotide sequence ID" value="XM_065814475.1"/>
</dbReference>
<feature type="transmembrane region" description="Helical" evidence="12">
    <location>
        <begin position="424"/>
        <end position="442"/>
    </location>
</feature>
<evidence type="ECO:0000313" key="14">
    <source>
        <dbReference type="Proteomes" id="UP001652625"/>
    </source>
</evidence>
<dbReference type="PANTHER" id="PTHR11537">
    <property type="entry name" value="VOLTAGE-GATED POTASSIUM CHANNEL"/>
    <property type="match status" value="1"/>
</dbReference>
<evidence type="ECO:0000256" key="11">
    <source>
        <dbReference type="ARBA" id="ARBA00023303"/>
    </source>
</evidence>
<reference evidence="15" key="1">
    <citation type="submission" date="2025-08" db="UniProtKB">
        <authorList>
            <consortium name="RefSeq"/>
        </authorList>
    </citation>
    <scope>IDENTIFICATION</scope>
</reference>
<keyword evidence="6" id="KW-0851">Voltage-gated channel</keyword>
<evidence type="ECO:0000256" key="10">
    <source>
        <dbReference type="ARBA" id="ARBA00023136"/>
    </source>
</evidence>
<feature type="transmembrane region" description="Helical" evidence="12">
    <location>
        <begin position="449"/>
        <end position="470"/>
    </location>
</feature>
<keyword evidence="7" id="KW-0630">Potassium</keyword>
<sequence length="565" mass="65287">MFANEENDSHRPLMRYTFGLNKPSSLLDQNGYLTHKYHHLPRRQETTKNEKITINVSGERYQTYVETLNKFPESLLGNKAKRDLFYDGVEDEYFFDRDRNAFNAILYYYQSNGQLYCPLTLPMTILVTEAQFFELGNTAIKQVLDIQSEDISSAMPKSKWQKKVWCLFEHPESSKAAKLMTIFSVTMIVLAVAVLCIETLPFFKTETLIKENDRKYPMTVSADVNLMYHDQVLKLNEKETFWVTRSNLTILSQGTTQNKHCVCSCRCSEIKTELKSAALLNSTITEEKVFWKDTFDILEGIFGSWFTVEFILRLISSPSKKKFLTGFLNIVDILSILPFYFALAMKKHVENVGLDNFRVLRLVRVFRVFKLSRHSKGLQILGQTMKASIKELGMLMFFIGIGVVLFSATIYYLEVENFSSIPDAFWWAIITMCTVGYGDMVPKTFWGKIIGGLCSICGVLSIALPVPVIVSNFDYFCNRERTKKMHQDVLKSSKEQQLCNQSKIGIKSKKISLDSGISLRFTQREDEIRRQATIKEIERHNRHVSQRLSVRSHHKFENESNAENY</sequence>
<feature type="domain" description="BTB" evidence="13">
    <location>
        <begin position="50"/>
        <end position="150"/>
    </location>
</feature>
<dbReference type="InterPro" id="IPR027359">
    <property type="entry name" value="Volt_channel_dom_sf"/>
</dbReference>
<accession>A0ABM4D888</accession>
<evidence type="ECO:0000256" key="8">
    <source>
        <dbReference type="ARBA" id="ARBA00022989"/>
    </source>
</evidence>
<evidence type="ECO:0000256" key="1">
    <source>
        <dbReference type="ARBA" id="ARBA00004141"/>
    </source>
</evidence>
<dbReference type="SUPFAM" id="SSF81324">
    <property type="entry name" value="Voltage-gated potassium channels"/>
    <property type="match status" value="1"/>
</dbReference>
<evidence type="ECO:0000259" key="13">
    <source>
        <dbReference type="SMART" id="SM00225"/>
    </source>
</evidence>
<keyword evidence="3" id="KW-0633">Potassium transport</keyword>